<evidence type="ECO:0000256" key="4">
    <source>
        <dbReference type="ARBA" id="ARBA00022452"/>
    </source>
</evidence>
<dbReference type="SUPFAM" id="SSF56954">
    <property type="entry name" value="Outer membrane efflux proteins (OEP)"/>
    <property type="match status" value="1"/>
</dbReference>
<evidence type="ECO:0000256" key="8">
    <source>
        <dbReference type="SAM" id="MobiDB-lite"/>
    </source>
</evidence>
<feature type="region of interest" description="Disordered" evidence="8">
    <location>
        <begin position="43"/>
        <end position="78"/>
    </location>
</feature>
<accession>A0A9J7BQT2</accession>
<feature type="region of interest" description="Disordered" evidence="8">
    <location>
        <begin position="176"/>
        <end position="198"/>
    </location>
</feature>
<evidence type="ECO:0000256" key="3">
    <source>
        <dbReference type="ARBA" id="ARBA00022448"/>
    </source>
</evidence>
<evidence type="ECO:0000256" key="7">
    <source>
        <dbReference type="ARBA" id="ARBA00023237"/>
    </source>
</evidence>
<evidence type="ECO:0000256" key="6">
    <source>
        <dbReference type="ARBA" id="ARBA00023136"/>
    </source>
</evidence>
<dbReference type="PANTHER" id="PTHR30026:SF23">
    <property type="entry name" value="TO APRF-PUTATIVE OUTER MEMBRANE EFFLUX PROTEIN OR SECRETED ALKALINE PHOSPHATASE-RELATED"/>
    <property type="match status" value="1"/>
</dbReference>
<keyword evidence="9" id="KW-0732">Signal</keyword>
<proteinExistence type="inferred from homology"/>
<feature type="chain" id="PRO_5039921234" evidence="9">
    <location>
        <begin position="42"/>
        <end position="708"/>
    </location>
</feature>
<feature type="region of interest" description="Disordered" evidence="8">
    <location>
        <begin position="1"/>
        <end position="20"/>
    </location>
</feature>
<gene>
    <name evidence="10" type="ORF">MOP44_23160</name>
</gene>
<dbReference type="Proteomes" id="UP001059380">
    <property type="component" value="Chromosome"/>
</dbReference>
<dbReference type="Gene3D" id="1.20.1600.10">
    <property type="entry name" value="Outer membrane efflux proteins (OEP)"/>
    <property type="match status" value="1"/>
</dbReference>
<feature type="compositionally biased region" description="Polar residues" evidence="8">
    <location>
        <begin position="65"/>
        <end position="77"/>
    </location>
</feature>
<dbReference type="EMBL" id="CP093313">
    <property type="protein sequence ID" value="UWZ83453.1"/>
    <property type="molecule type" value="Genomic_DNA"/>
</dbReference>
<evidence type="ECO:0000256" key="9">
    <source>
        <dbReference type="SAM" id="SignalP"/>
    </source>
</evidence>
<dbReference type="PANTHER" id="PTHR30026">
    <property type="entry name" value="OUTER MEMBRANE PROTEIN TOLC"/>
    <property type="match status" value="1"/>
</dbReference>
<keyword evidence="11" id="KW-1185">Reference proteome</keyword>
<evidence type="ECO:0000313" key="11">
    <source>
        <dbReference type="Proteomes" id="UP001059380"/>
    </source>
</evidence>
<dbReference type="GO" id="GO:1990281">
    <property type="term" value="C:efflux pump complex"/>
    <property type="evidence" value="ECO:0007669"/>
    <property type="project" value="TreeGrafter"/>
</dbReference>
<dbReference type="InterPro" id="IPR051906">
    <property type="entry name" value="TolC-like"/>
</dbReference>
<keyword evidence="5" id="KW-0812">Transmembrane</keyword>
<evidence type="ECO:0000256" key="1">
    <source>
        <dbReference type="ARBA" id="ARBA00004442"/>
    </source>
</evidence>
<comment type="similarity">
    <text evidence="2">Belongs to the outer membrane factor (OMF) (TC 1.B.17) family.</text>
</comment>
<dbReference type="RefSeq" id="WP_260792788.1">
    <property type="nucleotide sequence ID" value="NZ_CP093313.1"/>
</dbReference>
<reference evidence="10" key="1">
    <citation type="submission" date="2021-04" db="EMBL/GenBank/DDBJ databases">
        <title>Phylogenetic analysis of Acidobacteriaceae.</title>
        <authorList>
            <person name="Qiu L."/>
            <person name="Zhang Q."/>
        </authorList>
    </citation>
    <scope>NUCLEOTIDE SEQUENCE</scope>
    <source>
        <strain evidence="10">DSM 25168</strain>
    </source>
</reference>
<dbReference type="GO" id="GO:0015288">
    <property type="term" value="F:porin activity"/>
    <property type="evidence" value="ECO:0007669"/>
    <property type="project" value="TreeGrafter"/>
</dbReference>
<feature type="compositionally biased region" description="Polar residues" evidence="8">
    <location>
        <begin position="43"/>
        <end position="53"/>
    </location>
</feature>
<dbReference type="GO" id="GO:0015562">
    <property type="term" value="F:efflux transmembrane transporter activity"/>
    <property type="evidence" value="ECO:0007669"/>
    <property type="project" value="InterPro"/>
</dbReference>
<keyword evidence="6" id="KW-0472">Membrane</keyword>
<keyword evidence="4" id="KW-1134">Transmembrane beta strand</keyword>
<dbReference type="InterPro" id="IPR003423">
    <property type="entry name" value="OMP_efflux"/>
</dbReference>
<sequence>MHSFGTGVFKRQQPAQNRRGTLRAAAAVMLTLISGVPSGFAQQSANPARTKASSGLPAAPEPVATSATPLRQSQHDFSQPKGDITGKFWKMYSPTDISAASFVNSVRLDNLVKDGKIYLSLSDAIALAIENNYDIAIARYNLDIADTDVLRSKAGSALRGVNSGVVANTLGGGGSTLVSGGGPGGTTGGSGGAASGAGGLVTSTQSAGPLPEIIDPSLTGTVQFDHAKQLQTNTLFSAGEPVISQNTNTYNFAYNQGFVTGTALQVGFNNSRAASDLSFNSYSPLLQSSFKASLTQHLLQGFGIFVNKRFMYQAENNRKITDSSFRQQILYTTNQVENIYWGLVSAYEDVQAKERALAQSTQLESDTRKQLDIGTMAPLDVVNAQSTVATDKQGLINSRNILQYQQLVMKQAIARNLNDPALVAAPIVPTDRISLEELPEEKTPVDELVQTAFKQRPELEQAVLTLKNDAIGMKGTRNALLPVFDVQAYYGGSGVGGAQSPYLNCNPVFGGKFIPCPAGLVPSVGYGDVLHQLVDSAGPDKGVAFSLNIPLRNRPAQADQARSVMEYRQSELRLEQLYTQIRMQVVNAQFALTNDRAQVLASRAAHDYATQSLDAEQKKLHLGASTTTNVLQYERSLATAENNLIAAEAAYAKDRAGLYQTLATTLQHYGINMNDAASGTVSAVPNVPGMVPATNQNVAPTAPAPTGR</sequence>
<dbReference type="Pfam" id="PF02321">
    <property type="entry name" value="OEP"/>
    <property type="match status" value="2"/>
</dbReference>
<keyword evidence="3" id="KW-0813">Transport</keyword>
<dbReference type="KEGG" id="orp:MOP44_23160"/>
<protein>
    <submittedName>
        <fullName evidence="10">TolC family protein</fullName>
    </submittedName>
</protein>
<feature type="signal peptide" evidence="9">
    <location>
        <begin position="1"/>
        <end position="41"/>
    </location>
</feature>
<dbReference type="GO" id="GO:0009279">
    <property type="term" value="C:cell outer membrane"/>
    <property type="evidence" value="ECO:0007669"/>
    <property type="project" value="UniProtKB-SubCell"/>
</dbReference>
<organism evidence="10 11">
    <name type="scientific">Occallatibacter riparius</name>
    <dbReference type="NCBI Taxonomy" id="1002689"/>
    <lineage>
        <taxon>Bacteria</taxon>
        <taxon>Pseudomonadati</taxon>
        <taxon>Acidobacteriota</taxon>
        <taxon>Terriglobia</taxon>
        <taxon>Terriglobales</taxon>
        <taxon>Acidobacteriaceae</taxon>
        <taxon>Occallatibacter</taxon>
    </lineage>
</organism>
<comment type="subcellular location">
    <subcellularLocation>
        <location evidence="1">Cell outer membrane</location>
    </subcellularLocation>
</comment>
<keyword evidence="7" id="KW-0998">Cell outer membrane</keyword>
<name>A0A9J7BQT2_9BACT</name>
<evidence type="ECO:0000313" key="10">
    <source>
        <dbReference type="EMBL" id="UWZ83453.1"/>
    </source>
</evidence>
<evidence type="ECO:0000256" key="2">
    <source>
        <dbReference type="ARBA" id="ARBA00007613"/>
    </source>
</evidence>
<dbReference type="AlphaFoldDB" id="A0A9J7BQT2"/>
<evidence type="ECO:0000256" key="5">
    <source>
        <dbReference type="ARBA" id="ARBA00022692"/>
    </source>
</evidence>